<evidence type="ECO:0000313" key="3">
    <source>
        <dbReference type="EMBL" id="SIN18526.1"/>
    </source>
</evidence>
<evidence type="ECO:0000256" key="1">
    <source>
        <dbReference type="ARBA" id="ARBA00022723"/>
    </source>
</evidence>
<dbReference type="RefSeq" id="WP_084757518.1">
    <property type="nucleotide sequence ID" value="NZ_FSQT01000002.1"/>
</dbReference>
<dbReference type="CDD" id="cd03416">
    <property type="entry name" value="CbiX_SirB_N"/>
    <property type="match status" value="1"/>
</dbReference>
<dbReference type="InterPro" id="IPR050963">
    <property type="entry name" value="Sirohydro_Cobaltochel/CbiX"/>
</dbReference>
<keyword evidence="4" id="KW-1185">Reference proteome</keyword>
<evidence type="ECO:0000256" key="2">
    <source>
        <dbReference type="ARBA" id="ARBA00023239"/>
    </source>
</evidence>
<dbReference type="STRING" id="709881.SAMN04489832_3764"/>
<reference evidence="4" key="1">
    <citation type="submission" date="2016-12" db="EMBL/GenBank/DDBJ databases">
        <authorList>
            <person name="Varghese N."/>
            <person name="Submissions S."/>
        </authorList>
    </citation>
    <scope>NUCLEOTIDE SEQUENCE [LARGE SCALE GENOMIC DNA]</scope>
    <source>
        <strain evidence="4">DSM 45599</strain>
    </source>
</reference>
<organism evidence="3 4">
    <name type="scientific">Micromonospora cremea</name>
    <dbReference type="NCBI Taxonomy" id="709881"/>
    <lineage>
        <taxon>Bacteria</taxon>
        <taxon>Bacillati</taxon>
        <taxon>Actinomycetota</taxon>
        <taxon>Actinomycetes</taxon>
        <taxon>Micromonosporales</taxon>
        <taxon>Micromonosporaceae</taxon>
        <taxon>Micromonospora</taxon>
    </lineage>
</organism>
<dbReference type="SUPFAM" id="SSF53800">
    <property type="entry name" value="Chelatase"/>
    <property type="match status" value="1"/>
</dbReference>
<keyword evidence="2" id="KW-0456">Lyase</keyword>
<dbReference type="EMBL" id="FSQT01000002">
    <property type="protein sequence ID" value="SIN18526.1"/>
    <property type="molecule type" value="Genomic_DNA"/>
</dbReference>
<dbReference type="AlphaFoldDB" id="A0A1N5Z9J4"/>
<dbReference type="PANTHER" id="PTHR33542:SF5">
    <property type="entry name" value="FERROCHELATASE CHE1"/>
    <property type="match status" value="1"/>
</dbReference>
<dbReference type="Pfam" id="PF01903">
    <property type="entry name" value="CbiX"/>
    <property type="match status" value="2"/>
</dbReference>
<protein>
    <submittedName>
        <fullName evidence="3">Sirohydrochlorin ferrochelatase</fullName>
    </submittedName>
</protein>
<evidence type="ECO:0000313" key="4">
    <source>
        <dbReference type="Proteomes" id="UP000185124"/>
    </source>
</evidence>
<accession>A0A1N5Z9J4</accession>
<dbReference type="Gene3D" id="3.40.50.1400">
    <property type="match status" value="2"/>
</dbReference>
<gene>
    <name evidence="3" type="ORF">SAMN04489832_3764</name>
</gene>
<dbReference type="GO" id="GO:0016829">
    <property type="term" value="F:lyase activity"/>
    <property type="evidence" value="ECO:0007669"/>
    <property type="project" value="UniProtKB-KW"/>
</dbReference>
<dbReference type="GO" id="GO:0046872">
    <property type="term" value="F:metal ion binding"/>
    <property type="evidence" value="ECO:0007669"/>
    <property type="project" value="UniProtKB-KW"/>
</dbReference>
<proteinExistence type="predicted"/>
<keyword evidence="1" id="KW-0479">Metal-binding</keyword>
<dbReference type="InterPro" id="IPR002762">
    <property type="entry name" value="CbiX-like"/>
</dbReference>
<dbReference type="Proteomes" id="UP000185124">
    <property type="component" value="Unassembled WGS sequence"/>
</dbReference>
<name>A0A1N5Z9J4_9ACTN</name>
<dbReference type="PANTHER" id="PTHR33542">
    <property type="entry name" value="SIROHYDROCHLORIN FERROCHELATASE, CHLOROPLASTIC"/>
    <property type="match status" value="1"/>
</dbReference>
<sequence length="270" mass="27356">MRTARLTSPLTTPTGLRTAGGADPVVLVAHGSRDPRAAEATRALGRAVSAARPGTPVWTSWLDHTEPGPTEVLRGLAAAGHRRAVLVPLLLTAAYHHRVDIPAAVAAAAQTGPPLAVGVTDVLGPADGTVDRDLVAGLRRRLGESCTGRFDALVLAAAGTRDARARGSVGLVADALGAEFGVPCRVSYASAAPPATGVAVARLRAAGARRVAVAGYFLAPGLFHDAVAEAARAAGAVAVADPLTDAPELVELVLRRVDERSGRCVPASAV</sequence>